<dbReference type="RefSeq" id="WP_202094599.1">
    <property type="nucleotide sequence ID" value="NZ_CP061035.1"/>
</dbReference>
<sequence length="195" mass="21016">MTKRRFPVLAVVAAVAFPALPAAAQLYPVRNIGSWTLAESEDGRGCFLTRQYDGVGDTTLLMGLDVSGSNHLSVLNDNWSIKPKERLKLNFRLSKGGYANQISIGLASNGKKGFVTAFEPKFLTHLATSGALQITRGDIPVEQLDLAGSGAAVAELRKCVDAQRTAARRVTKDAKPARAIPKDPFAPGVKKREKR</sequence>
<feature type="chain" id="PRO_5037101944" description="Invasion associated locus B family protein" evidence="2">
    <location>
        <begin position="25"/>
        <end position="195"/>
    </location>
</feature>
<keyword evidence="2" id="KW-0732">Signal</keyword>
<keyword evidence="4" id="KW-1185">Reference proteome</keyword>
<evidence type="ECO:0000256" key="2">
    <source>
        <dbReference type="SAM" id="SignalP"/>
    </source>
</evidence>
<proteinExistence type="predicted"/>
<accession>A0A974NVU8</accession>
<feature type="signal peptide" evidence="2">
    <location>
        <begin position="1"/>
        <end position="24"/>
    </location>
</feature>
<gene>
    <name evidence="3" type="ORF">H5J25_02945</name>
</gene>
<protein>
    <recommendedName>
        <fullName evidence="5">Invasion associated locus B family protein</fullName>
    </recommendedName>
</protein>
<dbReference type="KEGG" id="sari:H5J25_02945"/>
<dbReference type="EMBL" id="CP061035">
    <property type="protein sequence ID" value="QQV77753.1"/>
    <property type="molecule type" value="Genomic_DNA"/>
</dbReference>
<evidence type="ECO:0008006" key="5">
    <source>
        <dbReference type="Google" id="ProtNLM"/>
    </source>
</evidence>
<evidence type="ECO:0000313" key="4">
    <source>
        <dbReference type="Proteomes" id="UP000595894"/>
    </source>
</evidence>
<evidence type="ECO:0000256" key="1">
    <source>
        <dbReference type="SAM" id="MobiDB-lite"/>
    </source>
</evidence>
<dbReference type="AlphaFoldDB" id="A0A974NVU8"/>
<feature type="region of interest" description="Disordered" evidence="1">
    <location>
        <begin position="167"/>
        <end position="195"/>
    </location>
</feature>
<dbReference type="Proteomes" id="UP000595894">
    <property type="component" value="Chromosome"/>
</dbReference>
<organism evidence="3 4">
    <name type="scientific">Sphingomonas aliaeris</name>
    <dbReference type="NCBI Taxonomy" id="2759526"/>
    <lineage>
        <taxon>Bacteria</taxon>
        <taxon>Pseudomonadati</taxon>
        <taxon>Pseudomonadota</taxon>
        <taxon>Alphaproteobacteria</taxon>
        <taxon>Sphingomonadales</taxon>
        <taxon>Sphingomonadaceae</taxon>
        <taxon>Sphingomonas</taxon>
    </lineage>
</organism>
<reference evidence="4" key="1">
    <citation type="submission" date="2020-09" db="EMBL/GenBank/DDBJ databases">
        <title>Sphingomonas sp., a new species isolated from pork steak.</title>
        <authorList>
            <person name="Heidler von Heilborn D."/>
        </authorList>
    </citation>
    <scope>NUCLEOTIDE SEQUENCE [LARGE SCALE GENOMIC DNA]</scope>
</reference>
<evidence type="ECO:0000313" key="3">
    <source>
        <dbReference type="EMBL" id="QQV77753.1"/>
    </source>
</evidence>
<name>A0A974NVU8_9SPHN</name>